<dbReference type="RefSeq" id="WP_136771314.1">
    <property type="nucleotide sequence ID" value="NZ_CP156074.1"/>
</dbReference>
<comment type="caution">
    <text evidence="1">The sequence shown here is derived from an EMBL/GenBank/DDBJ whole genome shotgun (WGS) entry which is preliminary data.</text>
</comment>
<name>A0A4U0QBQ0_9NEIS</name>
<proteinExistence type="predicted"/>
<dbReference type="EMBL" id="SUMF01000001">
    <property type="protein sequence ID" value="TJZ78799.1"/>
    <property type="molecule type" value="Genomic_DNA"/>
</dbReference>
<dbReference type="Proteomes" id="UP000310016">
    <property type="component" value="Unassembled WGS sequence"/>
</dbReference>
<sequence length="290" mass="29937">MDYPHSVPDVGLLDGKFTDGDPLTGLLPSLDPSSWANGVTDELLNVIEAAGLTPTEGLSNQFLQALRRTGVFATQAQFDNSTAAATTAFVQRALGNYANVFSYVPAQTLTGAHVGTFIQFTPTTNINVTLPDPATVPEGGCITLYNSSNSGAYALTVIASGGTAIGGHGGVVPAGAIYLFVRRKAGDWAGINPNAGGLAAVGTQILDMRGSRTSGVTYTNTYGRPIVVSLSLETTNVNQSCVLVVNGFNLGGSSFPGSGFSVAGQFIVPPGATYRLPAGPYNIIGWLETR</sequence>
<accession>A0A4U0QBQ0</accession>
<evidence type="ECO:0000313" key="2">
    <source>
        <dbReference type="Proteomes" id="UP000310016"/>
    </source>
</evidence>
<dbReference type="AlphaFoldDB" id="A0A4U0QBQ0"/>
<dbReference type="OrthoDB" id="8596508at2"/>
<evidence type="ECO:0008006" key="3">
    <source>
        <dbReference type="Google" id="ProtNLM"/>
    </source>
</evidence>
<organism evidence="1 2">
    <name type="scientific">Chitiniphilus eburneus</name>
    <dbReference type="NCBI Taxonomy" id="2571148"/>
    <lineage>
        <taxon>Bacteria</taxon>
        <taxon>Pseudomonadati</taxon>
        <taxon>Pseudomonadota</taxon>
        <taxon>Betaproteobacteria</taxon>
        <taxon>Neisseriales</taxon>
        <taxon>Chitinibacteraceae</taxon>
        <taxon>Chitiniphilus</taxon>
    </lineage>
</organism>
<keyword evidence="2" id="KW-1185">Reference proteome</keyword>
<reference evidence="1 2" key="1">
    <citation type="submission" date="2019-04" db="EMBL/GenBank/DDBJ databases">
        <title>Chitiniphilus eburnea sp. nov., a novel chitinolytic bacterium isolated from aquaculture sludge.</title>
        <authorList>
            <person name="Sheng M."/>
        </authorList>
    </citation>
    <scope>NUCLEOTIDE SEQUENCE [LARGE SCALE GENOMIC DNA]</scope>
    <source>
        <strain evidence="1 2">HX-2-15</strain>
    </source>
</reference>
<protein>
    <recommendedName>
        <fullName evidence="3">Tail fiber protein</fullName>
    </recommendedName>
</protein>
<gene>
    <name evidence="1" type="ORF">FAZ21_00470</name>
</gene>
<evidence type="ECO:0000313" key="1">
    <source>
        <dbReference type="EMBL" id="TJZ78799.1"/>
    </source>
</evidence>